<proteinExistence type="inferred from homology"/>
<protein>
    <recommendedName>
        <fullName evidence="11">CFEM domain-containing protein</fullName>
    </recommendedName>
</protein>
<evidence type="ECO:0000259" key="11">
    <source>
        <dbReference type="Pfam" id="PF05730"/>
    </source>
</evidence>
<keyword evidence="4" id="KW-0964">Secreted</keyword>
<dbReference type="EMBL" id="QJNS01000299">
    <property type="protein sequence ID" value="RYO80151.1"/>
    <property type="molecule type" value="Genomic_DNA"/>
</dbReference>
<keyword evidence="13" id="KW-1185">Reference proteome</keyword>
<comment type="similarity">
    <text evidence="3">Belongs to the RBT5 family.</text>
</comment>
<feature type="chain" id="PRO_5045187943" description="CFEM domain-containing protein" evidence="10">
    <location>
        <begin position="20"/>
        <end position="764"/>
    </location>
</feature>
<evidence type="ECO:0000256" key="5">
    <source>
        <dbReference type="ARBA" id="ARBA00022622"/>
    </source>
</evidence>
<keyword evidence="5" id="KW-0325">Glycoprotein</keyword>
<keyword evidence="5" id="KW-0472">Membrane</keyword>
<accession>A0ABY0H2B0</accession>
<comment type="subcellular location">
    <subcellularLocation>
        <location evidence="1">Membrane</location>
        <topology evidence="1">Lipid-anchor</topology>
        <topology evidence="1">GPI-anchor</topology>
    </subcellularLocation>
    <subcellularLocation>
        <location evidence="2">Secreted</location>
    </subcellularLocation>
</comment>
<feature type="compositionally biased region" description="Low complexity" evidence="9">
    <location>
        <begin position="206"/>
        <end position="235"/>
    </location>
</feature>
<evidence type="ECO:0000256" key="8">
    <source>
        <dbReference type="ARBA" id="ARBA00023288"/>
    </source>
</evidence>
<evidence type="ECO:0000313" key="12">
    <source>
        <dbReference type="EMBL" id="RYO80151.1"/>
    </source>
</evidence>
<evidence type="ECO:0000256" key="9">
    <source>
        <dbReference type="SAM" id="MobiDB-lite"/>
    </source>
</evidence>
<feature type="domain" description="CFEM" evidence="11">
    <location>
        <begin position="528"/>
        <end position="589"/>
    </location>
</feature>
<keyword evidence="7" id="KW-1015">Disulfide bond</keyword>
<evidence type="ECO:0000256" key="10">
    <source>
        <dbReference type="SAM" id="SignalP"/>
    </source>
</evidence>
<dbReference type="Proteomes" id="UP000294003">
    <property type="component" value="Unassembled WGS sequence"/>
</dbReference>
<feature type="region of interest" description="Disordered" evidence="9">
    <location>
        <begin position="206"/>
        <end position="417"/>
    </location>
</feature>
<evidence type="ECO:0000256" key="7">
    <source>
        <dbReference type="ARBA" id="ARBA00023157"/>
    </source>
</evidence>
<sequence length="764" mass="78107">MKNTASLVALAAGLSQVTATGYGFINAPKFSAPHNSDSFCLPDWKGGFDWADLTPGKFDSYKGFKWGGFTCEDKFSKRDELAPRAFTQDKCISGKATKDKKTSPFISCDKSKGSKKTSIKEFHVQPEFDCDLEFHYTMPDGSSCKHRSRCSKSGTKVKNTQCGGAIDVVITYPEQPDIPDKDGCHFGIPSVIFDCETASKTSYLPSATTSSAVNTPPPVSVTTSSSAGVTTSSASHETSTYPGETPSSVITTSSNVPVDSTTSSAGVETTSSAVESVTKSSTTESSATESSATESYPTTAPSESTTSSAGVETTSSAVESVTTSSATESATESYPTTAPPESTTSSAGVETTSSAVESVTKSSATESSATESYPTESSATESYPTTAPPESATSSAGVETTSSAVESATSSSATSATTFTSVTSYMTTSTVYSTIVSTITSCGPTVTNCPAGEGETATVTSTVAISTTICPVTETFTSVSTPVQPETSATEKPSGETPVPSATTATSPGEDSTSATSPPGPIETLPCPEVVPQCLNTWLDTIGCKDNTDSACYCPSKDFVDNVFDCLYSHGESEEAVQEAITYFQGICAPHAPENPGIVTYPETITKVFTATPTHAPTAVYTTIELVTTAVVPCTGTEGESSSSTVVISTTVSVPDIGFTTVTDSPGTTAVAIVPGPTAPVAITQPSQAPSTKGPEAPVYPTQVPTDIPVYPTSAFTTLTTPAPIGTGSFYPTGTAPPIATAGAARMGAGVGIAGVLAFVVAAF</sequence>
<feature type="compositionally biased region" description="Low complexity" evidence="9">
    <location>
        <begin position="398"/>
        <end position="417"/>
    </location>
</feature>
<comment type="caution">
    <text evidence="12">The sequence shown here is derived from an EMBL/GenBank/DDBJ whole genome shotgun (WGS) entry which is preliminary data.</text>
</comment>
<name>A0ABY0H2B0_9PEZI</name>
<evidence type="ECO:0000256" key="4">
    <source>
        <dbReference type="ARBA" id="ARBA00022525"/>
    </source>
</evidence>
<keyword evidence="6 10" id="KW-0732">Signal</keyword>
<feature type="region of interest" description="Disordered" evidence="9">
    <location>
        <begin position="477"/>
        <end position="523"/>
    </location>
</feature>
<keyword evidence="8" id="KW-0449">Lipoprotein</keyword>
<evidence type="ECO:0000256" key="3">
    <source>
        <dbReference type="ARBA" id="ARBA00010031"/>
    </source>
</evidence>
<feature type="compositionally biased region" description="Polar residues" evidence="9">
    <location>
        <begin position="477"/>
        <end position="491"/>
    </location>
</feature>
<keyword evidence="5" id="KW-0336">GPI-anchor</keyword>
<evidence type="ECO:0000256" key="6">
    <source>
        <dbReference type="ARBA" id="ARBA00022729"/>
    </source>
</evidence>
<feature type="compositionally biased region" description="Low complexity" evidence="9">
    <location>
        <begin position="497"/>
        <end position="508"/>
    </location>
</feature>
<organism evidence="12 13">
    <name type="scientific">Monosporascus cannonballus</name>
    <dbReference type="NCBI Taxonomy" id="155416"/>
    <lineage>
        <taxon>Eukaryota</taxon>
        <taxon>Fungi</taxon>
        <taxon>Dikarya</taxon>
        <taxon>Ascomycota</taxon>
        <taxon>Pezizomycotina</taxon>
        <taxon>Sordariomycetes</taxon>
        <taxon>Xylariomycetidae</taxon>
        <taxon>Xylariales</taxon>
        <taxon>Xylariales incertae sedis</taxon>
        <taxon>Monosporascus</taxon>
    </lineage>
</organism>
<feature type="compositionally biased region" description="Low complexity" evidence="9">
    <location>
        <begin position="357"/>
        <end position="382"/>
    </location>
</feature>
<dbReference type="InterPro" id="IPR008427">
    <property type="entry name" value="Extracellular_membr_CFEM_dom"/>
</dbReference>
<feature type="compositionally biased region" description="Polar residues" evidence="9">
    <location>
        <begin position="236"/>
        <end position="267"/>
    </location>
</feature>
<evidence type="ECO:0000313" key="13">
    <source>
        <dbReference type="Proteomes" id="UP000294003"/>
    </source>
</evidence>
<gene>
    <name evidence="12" type="ORF">DL762_007802</name>
</gene>
<feature type="compositionally biased region" description="Low complexity" evidence="9">
    <location>
        <begin position="268"/>
        <end position="347"/>
    </location>
</feature>
<evidence type="ECO:0000256" key="1">
    <source>
        <dbReference type="ARBA" id="ARBA00004589"/>
    </source>
</evidence>
<dbReference type="Pfam" id="PF05730">
    <property type="entry name" value="CFEM"/>
    <property type="match status" value="1"/>
</dbReference>
<feature type="signal peptide" evidence="10">
    <location>
        <begin position="1"/>
        <end position="19"/>
    </location>
</feature>
<evidence type="ECO:0000256" key="2">
    <source>
        <dbReference type="ARBA" id="ARBA00004613"/>
    </source>
</evidence>
<reference evidence="12 13" key="1">
    <citation type="submission" date="2018-06" db="EMBL/GenBank/DDBJ databases">
        <title>Complete Genomes of Monosporascus.</title>
        <authorList>
            <person name="Robinson A.J."/>
            <person name="Natvig D.O."/>
        </authorList>
    </citation>
    <scope>NUCLEOTIDE SEQUENCE [LARGE SCALE GENOMIC DNA]</scope>
    <source>
        <strain evidence="12 13">CBS 609.92</strain>
    </source>
</reference>